<dbReference type="PATRIC" id="fig|480.237.peg.2083"/>
<evidence type="ECO:0000256" key="5">
    <source>
        <dbReference type="ARBA" id="ARBA00022827"/>
    </source>
</evidence>
<dbReference type="PANTHER" id="PTHR43876">
    <property type="entry name" value="UBIQUINONE BIOSYNTHESIS MONOOXYGENASE COQ6, MITOCHONDRIAL"/>
    <property type="match status" value="1"/>
</dbReference>
<comment type="caution">
    <text evidence="10">The sequence shown here is derived from an EMBL/GenBank/DDBJ whole genome shotgun (WGS) entry which is preliminary data.</text>
</comment>
<keyword evidence="4" id="KW-0285">Flavoprotein</keyword>
<keyword evidence="8" id="KW-0812">Transmembrane</keyword>
<sequence>MTIQNHPADNPPSSLAYPKSQTKQYDVAIIGAGTVGMLCAILLAQRGKQVIILDNKPAPSQASFNQRLAQRDARVYALNRSSIDLFKSADVWDGITRRADYDQMHVWARDDFGELIFQDERAFENIMLGSMVEPSVLDEALWRRAQACDNLTLKYEISLAAHGMAFDEMSDGVCIRYQADNQAKMVKAKLLIGADGRVSLVRREMGIGIDKLDYHQKAICCAIRTDQPHDNTARQVMLPTGTLALLPIADLNQQDRGRWQSIVWTLPEQIAEAYLSDYHQNPKSLIDRLALASGYVLGDIHEVQSVASFPLSAQSAKCYHKGLIALMGDAAHGVHPLAGQGLNLGLSDVKALTTLIDAYRTKNLPLSARLLGEYERAAKGHNSVMMHSFSMINFAYASALSDIPVIRYARSEIVKAISKSPSVMRLLIERANR</sequence>
<keyword evidence="11" id="KW-1185">Reference proteome</keyword>
<dbReference type="GO" id="GO:0004497">
    <property type="term" value="F:monooxygenase activity"/>
    <property type="evidence" value="ECO:0007669"/>
    <property type="project" value="UniProtKB-KW"/>
</dbReference>
<dbReference type="SUPFAM" id="SSF51905">
    <property type="entry name" value="FAD/NAD(P)-binding domain"/>
    <property type="match status" value="1"/>
</dbReference>
<proteinExistence type="inferred from homology"/>
<comment type="pathway">
    <text evidence="2">Cofactor biosynthesis; ubiquinone biosynthesis.</text>
</comment>
<dbReference type="InterPro" id="IPR010971">
    <property type="entry name" value="UbiH/COQ6"/>
</dbReference>
<dbReference type="OrthoDB" id="9769565at2"/>
<evidence type="ECO:0000256" key="6">
    <source>
        <dbReference type="ARBA" id="ARBA00023002"/>
    </source>
</evidence>
<dbReference type="Gene3D" id="3.50.50.60">
    <property type="entry name" value="FAD/NAD(P)-binding domain"/>
    <property type="match status" value="2"/>
</dbReference>
<keyword evidence="5" id="KW-0274">FAD</keyword>
<comment type="similarity">
    <text evidence="3">Belongs to the UbiH/COQ6 family.</text>
</comment>
<dbReference type="InterPro" id="IPR002938">
    <property type="entry name" value="FAD-bd"/>
</dbReference>
<evidence type="ECO:0000256" key="1">
    <source>
        <dbReference type="ARBA" id="ARBA00001974"/>
    </source>
</evidence>
<dbReference type="InterPro" id="IPR018168">
    <property type="entry name" value="Ubi_Hdrlase_CS"/>
</dbReference>
<dbReference type="PANTHER" id="PTHR43876:SF7">
    <property type="entry name" value="UBIQUINONE BIOSYNTHESIS MONOOXYGENASE COQ6, MITOCHONDRIAL"/>
    <property type="match status" value="1"/>
</dbReference>
<dbReference type="InterPro" id="IPR036188">
    <property type="entry name" value="FAD/NAD-bd_sf"/>
</dbReference>
<evidence type="ECO:0000256" key="7">
    <source>
        <dbReference type="ARBA" id="ARBA00023033"/>
    </source>
</evidence>
<reference evidence="10 11" key="1">
    <citation type="journal article" date="2016" name="Genome Biol. Evol.">
        <title>Comparative Genomic Analyses of the Moraxella catarrhalis Serosensitive and Seroresistant Lineages Demonstrate Their Independent Evolution.</title>
        <authorList>
            <person name="Earl J.P."/>
            <person name="de Vries S.P."/>
            <person name="Ahmed A."/>
            <person name="Powell E."/>
            <person name="Schultz M.P."/>
            <person name="Hermans P.W."/>
            <person name="Hill D.J."/>
            <person name="Zhou Z."/>
            <person name="Constantinidou C.I."/>
            <person name="Hu F.Z."/>
            <person name="Bootsma H.J."/>
            <person name="Ehrlich G.D."/>
        </authorList>
    </citation>
    <scope>NUCLEOTIDE SEQUENCE [LARGE SCALE GENOMIC DNA]</scope>
    <source>
        <strain evidence="10 11">Z7542</strain>
    </source>
</reference>
<protein>
    <submittedName>
        <fullName evidence="10">2-octaprenyl-3-methyl-6-methoxy-1,4-benzoquinol hydroxylase</fullName>
        <ecNumber evidence="10">1.14.13.-</ecNumber>
    </submittedName>
</protein>
<keyword evidence="8" id="KW-1133">Transmembrane helix</keyword>
<evidence type="ECO:0000256" key="3">
    <source>
        <dbReference type="ARBA" id="ARBA00005349"/>
    </source>
</evidence>
<organism evidence="10 11">
    <name type="scientific">Moraxella catarrhalis</name>
    <name type="common">Branhamella catarrhalis</name>
    <dbReference type="NCBI Taxonomy" id="480"/>
    <lineage>
        <taxon>Bacteria</taxon>
        <taxon>Pseudomonadati</taxon>
        <taxon>Pseudomonadota</taxon>
        <taxon>Gammaproteobacteria</taxon>
        <taxon>Moraxellales</taxon>
        <taxon>Moraxellaceae</taxon>
        <taxon>Moraxella</taxon>
    </lineage>
</organism>
<evidence type="ECO:0000256" key="8">
    <source>
        <dbReference type="SAM" id="Phobius"/>
    </source>
</evidence>
<dbReference type="GO" id="GO:0016705">
    <property type="term" value="F:oxidoreductase activity, acting on paired donors, with incorporation or reduction of molecular oxygen"/>
    <property type="evidence" value="ECO:0007669"/>
    <property type="project" value="InterPro"/>
</dbReference>
<evidence type="ECO:0000259" key="9">
    <source>
        <dbReference type="Pfam" id="PF01494"/>
    </source>
</evidence>
<dbReference type="EMBL" id="LXHC01000028">
    <property type="protein sequence ID" value="OAU94509.1"/>
    <property type="molecule type" value="Genomic_DNA"/>
</dbReference>
<feature type="domain" description="FAD-binding" evidence="9">
    <location>
        <begin position="25"/>
        <end position="356"/>
    </location>
</feature>
<dbReference type="RefSeq" id="WP_064611844.1">
    <property type="nucleotide sequence ID" value="NZ_LXHB01000136.1"/>
</dbReference>
<dbReference type="Proteomes" id="UP000078228">
    <property type="component" value="Unassembled WGS sequence"/>
</dbReference>
<gene>
    <name evidence="10" type="ORF">AO384_1866</name>
</gene>
<name>A0A198UDP6_MORCA</name>
<feature type="transmembrane region" description="Helical" evidence="8">
    <location>
        <begin position="27"/>
        <end position="44"/>
    </location>
</feature>
<dbReference type="PRINTS" id="PR00420">
    <property type="entry name" value="RNGMNOXGNASE"/>
</dbReference>
<evidence type="ECO:0000313" key="10">
    <source>
        <dbReference type="EMBL" id="OAU94509.1"/>
    </source>
</evidence>
<keyword evidence="7" id="KW-0503">Monooxygenase</keyword>
<evidence type="ECO:0000313" key="11">
    <source>
        <dbReference type="Proteomes" id="UP000078228"/>
    </source>
</evidence>
<evidence type="ECO:0000256" key="4">
    <source>
        <dbReference type="ARBA" id="ARBA00022630"/>
    </source>
</evidence>
<dbReference type="UniPathway" id="UPA00232"/>
<dbReference type="InterPro" id="IPR051205">
    <property type="entry name" value="UbiH/COQ6_monooxygenase"/>
</dbReference>
<dbReference type="PROSITE" id="PS01304">
    <property type="entry name" value="UBIH"/>
    <property type="match status" value="1"/>
</dbReference>
<dbReference type="NCBIfam" id="TIGR01988">
    <property type="entry name" value="Ubi-OHases"/>
    <property type="match status" value="1"/>
</dbReference>
<dbReference type="Pfam" id="PF01494">
    <property type="entry name" value="FAD_binding_3"/>
    <property type="match status" value="1"/>
</dbReference>
<dbReference type="EC" id="1.14.13.-" evidence="10"/>
<keyword evidence="8" id="KW-0472">Membrane</keyword>
<dbReference type="GO" id="GO:0071949">
    <property type="term" value="F:FAD binding"/>
    <property type="evidence" value="ECO:0007669"/>
    <property type="project" value="InterPro"/>
</dbReference>
<accession>A0A198UDP6</accession>
<dbReference type="AlphaFoldDB" id="A0A198UDP6"/>
<dbReference type="GO" id="GO:0006744">
    <property type="term" value="P:ubiquinone biosynthetic process"/>
    <property type="evidence" value="ECO:0007669"/>
    <property type="project" value="UniProtKB-UniPathway"/>
</dbReference>
<evidence type="ECO:0000256" key="2">
    <source>
        <dbReference type="ARBA" id="ARBA00004749"/>
    </source>
</evidence>
<keyword evidence="6 10" id="KW-0560">Oxidoreductase</keyword>
<comment type="cofactor">
    <cofactor evidence="1">
        <name>FAD</name>
        <dbReference type="ChEBI" id="CHEBI:57692"/>
    </cofactor>
</comment>